<reference evidence="2 3" key="1">
    <citation type="journal article" date="2020" name="Mol. Biol. Evol.">
        <title>Distinct Expression and Methylation Patterns for Genes with Different Fates following a Single Whole-Genome Duplication in Flowering Plants.</title>
        <authorList>
            <person name="Shi T."/>
            <person name="Rahmani R.S."/>
            <person name="Gugger P.F."/>
            <person name="Wang M."/>
            <person name="Li H."/>
            <person name="Zhang Y."/>
            <person name="Li Z."/>
            <person name="Wang Q."/>
            <person name="Van de Peer Y."/>
            <person name="Marchal K."/>
            <person name="Chen J."/>
        </authorList>
    </citation>
    <scope>NUCLEOTIDE SEQUENCE [LARGE SCALE GENOMIC DNA]</scope>
    <source>
        <tissue evidence="2">Leaf</tissue>
    </source>
</reference>
<comment type="caution">
    <text evidence="2">The sequence shown here is derived from an EMBL/GenBank/DDBJ whole genome shotgun (WGS) entry which is preliminary data.</text>
</comment>
<dbReference type="PANTHER" id="PTHR31355">
    <property type="entry name" value="MICROTUBULE-ASSOCIATED PROTEIN TORTIFOLIA1"/>
    <property type="match status" value="1"/>
</dbReference>
<name>A0A822YV08_NELNU</name>
<feature type="region of interest" description="Disordered" evidence="1">
    <location>
        <begin position="84"/>
        <end position="109"/>
    </location>
</feature>
<dbReference type="EMBL" id="DUZY01000004">
    <property type="protein sequence ID" value="DAD35411.1"/>
    <property type="molecule type" value="Genomic_DNA"/>
</dbReference>
<gene>
    <name evidence="2" type="ORF">HUJ06_006051</name>
</gene>
<sequence length="134" mass="15003">MGRSHDNMVTLENRVRGFERIVKDMAQDLTVSSGRKGSTFMVGYEGSSPDWLARVRGRDSSRRCDVFDAWRSYAYVSSGNGHISSRRALGGDDRSSREEHDSDQVVNTRSVWQALKDEATLEAIRVAGEDNETS</sequence>
<accession>A0A822YV08</accession>
<feature type="compositionally biased region" description="Basic and acidic residues" evidence="1">
    <location>
        <begin position="89"/>
        <end position="103"/>
    </location>
</feature>
<dbReference type="GO" id="GO:0008017">
    <property type="term" value="F:microtubule binding"/>
    <property type="evidence" value="ECO:0007669"/>
    <property type="project" value="InterPro"/>
</dbReference>
<dbReference type="PANTHER" id="PTHR31355:SF7">
    <property type="entry name" value="MICROTUBULE-ASSOCIATED PROTEIN TORTIFOLIA1"/>
    <property type="match status" value="1"/>
</dbReference>
<evidence type="ECO:0000313" key="2">
    <source>
        <dbReference type="EMBL" id="DAD35411.1"/>
    </source>
</evidence>
<evidence type="ECO:0000313" key="3">
    <source>
        <dbReference type="Proteomes" id="UP000607653"/>
    </source>
</evidence>
<dbReference type="InterPro" id="IPR033337">
    <property type="entry name" value="TORTIFOLIA1/SINE1-2"/>
</dbReference>
<dbReference type="AlphaFoldDB" id="A0A822YV08"/>
<dbReference type="Proteomes" id="UP000607653">
    <property type="component" value="Unassembled WGS sequence"/>
</dbReference>
<dbReference type="GO" id="GO:0005874">
    <property type="term" value="C:microtubule"/>
    <property type="evidence" value="ECO:0007669"/>
    <property type="project" value="InterPro"/>
</dbReference>
<keyword evidence="3" id="KW-1185">Reference proteome</keyword>
<protein>
    <submittedName>
        <fullName evidence="2">Uncharacterized protein</fullName>
    </submittedName>
</protein>
<organism evidence="2 3">
    <name type="scientific">Nelumbo nucifera</name>
    <name type="common">Sacred lotus</name>
    <dbReference type="NCBI Taxonomy" id="4432"/>
    <lineage>
        <taxon>Eukaryota</taxon>
        <taxon>Viridiplantae</taxon>
        <taxon>Streptophyta</taxon>
        <taxon>Embryophyta</taxon>
        <taxon>Tracheophyta</taxon>
        <taxon>Spermatophyta</taxon>
        <taxon>Magnoliopsida</taxon>
        <taxon>Proteales</taxon>
        <taxon>Nelumbonaceae</taxon>
        <taxon>Nelumbo</taxon>
    </lineage>
</organism>
<proteinExistence type="predicted"/>
<evidence type="ECO:0000256" key="1">
    <source>
        <dbReference type="SAM" id="MobiDB-lite"/>
    </source>
</evidence>